<evidence type="ECO:0008006" key="4">
    <source>
        <dbReference type="Google" id="ProtNLM"/>
    </source>
</evidence>
<name>A0A316M5I8_9CLOT</name>
<accession>A0A316M5I8</accession>
<organism evidence="2 3">
    <name type="scientific">Clostridium cadaveris</name>
    <dbReference type="NCBI Taxonomy" id="1529"/>
    <lineage>
        <taxon>Bacteria</taxon>
        <taxon>Bacillati</taxon>
        <taxon>Bacillota</taxon>
        <taxon>Clostridia</taxon>
        <taxon>Eubacteriales</taxon>
        <taxon>Clostridiaceae</taxon>
        <taxon>Clostridium</taxon>
    </lineage>
</organism>
<dbReference type="AlphaFoldDB" id="A0A316M5I8"/>
<reference evidence="2 3" key="1">
    <citation type="submission" date="2018-03" db="EMBL/GenBank/DDBJ databases">
        <title>The uncultured portion of the human microbiome is neutrally assembled.</title>
        <authorList>
            <person name="Jeraldo P."/>
            <person name="Boardman L."/>
            <person name="White B.A."/>
            <person name="Nelson H."/>
            <person name="Goldenfeld N."/>
            <person name="Chia N."/>
        </authorList>
    </citation>
    <scope>NUCLEOTIDE SEQUENCE [LARGE SCALE GENOMIC DNA]</scope>
    <source>
        <strain evidence="2">CIM:MAG 903</strain>
    </source>
</reference>
<evidence type="ECO:0000313" key="2">
    <source>
        <dbReference type="EMBL" id="PWL51773.1"/>
    </source>
</evidence>
<protein>
    <recommendedName>
        <fullName evidence="4">Phage Mu protein F like protein</fullName>
    </recommendedName>
</protein>
<dbReference type="Proteomes" id="UP000246114">
    <property type="component" value="Unassembled WGS sequence"/>
</dbReference>
<comment type="caution">
    <text evidence="2">The sequence shown here is derived from an EMBL/GenBank/DDBJ whole genome shotgun (WGS) entry which is preliminary data.</text>
</comment>
<evidence type="ECO:0000313" key="3">
    <source>
        <dbReference type="Proteomes" id="UP000246114"/>
    </source>
</evidence>
<dbReference type="RefSeq" id="WP_168972085.1">
    <property type="nucleotide sequence ID" value="NZ_JABAGG010000006.1"/>
</dbReference>
<evidence type="ECO:0000256" key="1">
    <source>
        <dbReference type="SAM" id="Coils"/>
    </source>
</evidence>
<gene>
    <name evidence="2" type="ORF">DBY38_12570</name>
</gene>
<keyword evidence="1" id="KW-0175">Coiled coil</keyword>
<proteinExistence type="predicted"/>
<dbReference type="EMBL" id="QAMZ01000053">
    <property type="protein sequence ID" value="PWL51773.1"/>
    <property type="molecule type" value="Genomic_DNA"/>
</dbReference>
<feature type="coiled-coil region" evidence="1">
    <location>
        <begin position="20"/>
        <end position="74"/>
    </location>
</feature>
<sequence>MSEYSQRVLQSRKEFIKLVAEQEEEILKIYEEASRQILKELSKVRGDSLSARYLLSLEKSIKRYKRELNNALSKTIKDGIKASSEIASTVPLAYMQAIAPNPKLRQSFVSMFSNLSNNVVKQLIRENYYADGKTLDQRIWNLTLSNAKDIDMLIKTNIAKGVNAGKLAKELEEYINPNKVLNTKTRVPGIKKDIAYQAQRLARTSLTHANTESYISSCSANPFAEGLKWNLSNSHYSRQVKRFGKDICDEYAGKIFPADKVPLQHCNCLCYFTMETMPIGDARKELISWLNGDSNDKLDKWYNENKEFLGGSI</sequence>